<dbReference type="Gene3D" id="1.20.120.1870">
    <property type="entry name" value="Fic/DOC protein, Fido domain"/>
    <property type="match status" value="1"/>
</dbReference>
<dbReference type="InterPro" id="IPR003812">
    <property type="entry name" value="Fido"/>
</dbReference>
<dbReference type="Pfam" id="PF02661">
    <property type="entry name" value="Fic"/>
    <property type="match status" value="1"/>
</dbReference>
<sequence length="159" mass="18030">MYIYIETIEQVIGIHDTIISISGGLPGVKNIGYIASVIEKVKDDLYYPEFENKLTHLVFSINKLHAFHDGNKRTSIGVGASFLELNGFDHIVTKFIREMENIAVCVADNIIDRDFLEEIIQSILFEDDYNESLKLKILSALQTITNQEDNESSLEGNEF</sequence>
<proteinExistence type="predicted"/>
<comment type="caution">
    <text evidence="2">The sequence shown here is derived from an EMBL/GenBank/DDBJ whole genome shotgun (WGS) entry which is preliminary data.</text>
</comment>
<dbReference type="PROSITE" id="PS51459">
    <property type="entry name" value="FIDO"/>
    <property type="match status" value="1"/>
</dbReference>
<accession>A0ABU0TZF0</accession>
<gene>
    <name evidence="2" type="ORF">QE382_000069</name>
</gene>
<evidence type="ECO:0000313" key="2">
    <source>
        <dbReference type="EMBL" id="MDQ1148085.1"/>
    </source>
</evidence>
<dbReference type="RefSeq" id="WP_209579337.1">
    <property type="nucleotide sequence ID" value="NZ_JAUTBA010000001.1"/>
</dbReference>
<dbReference type="InterPro" id="IPR006440">
    <property type="entry name" value="Doc"/>
</dbReference>
<name>A0ABU0TZF0_9SPHI</name>
<keyword evidence="3" id="KW-1185">Reference proteome</keyword>
<dbReference type="Proteomes" id="UP001244640">
    <property type="component" value="Unassembled WGS sequence"/>
</dbReference>
<evidence type="ECO:0000259" key="1">
    <source>
        <dbReference type="PROSITE" id="PS51459"/>
    </source>
</evidence>
<evidence type="ECO:0000313" key="3">
    <source>
        <dbReference type="Proteomes" id="UP001244640"/>
    </source>
</evidence>
<feature type="domain" description="Fido" evidence="1">
    <location>
        <begin position="6"/>
        <end position="125"/>
    </location>
</feature>
<dbReference type="NCBIfam" id="TIGR01550">
    <property type="entry name" value="DOC_P1"/>
    <property type="match status" value="1"/>
</dbReference>
<dbReference type="PANTHER" id="PTHR39426:SF1">
    <property type="entry name" value="HOMOLOGY TO DEATH-ON-CURING PROTEIN OF PHAGE P1"/>
    <property type="match status" value="1"/>
</dbReference>
<reference evidence="2 3" key="1">
    <citation type="submission" date="2023-07" db="EMBL/GenBank/DDBJ databases">
        <title>Functional and genomic diversity of the sorghum phyllosphere microbiome.</title>
        <authorList>
            <person name="Shade A."/>
        </authorList>
    </citation>
    <scope>NUCLEOTIDE SEQUENCE [LARGE SCALE GENOMIC DNA]</scope>
    <source>
        <strain evidence="2 3">SORGH_AS_0892</strain>
    </source>
</reference>
<protein>
    <submittedName>
        <fullName evidence="2">Death-on-curing protein</fullName>
    </submittedName>
</protein>
<dbReference type="InterPro" id="IPR053737">
    <property type="entry name" value="Type_II_TA_Toxin"/>
</dbReference>
<organism evidence="2 3">
    <name type="scientific">Sphingobacterium zeae</name>
    <dbReference type="NCBI Taxonomy" id="1776859"/>
    <lineage>
        <taxon>Bacteria</taxon>
        <taxon>Pseudomonadati</taxon>
        <taxon>Bacteroidota</taxon>
        <taxon>Sphingobacteriia</taxon>
        <taxon>Sphingobacteriales</taxon>
        <taxon>Sphingobacteriaceae</taxon>
        <taxon>Sphingobacterium</taxon>
    </lineage>
</organism>
<dbReference type="EMBL" id="JAUTBA010000001">
    <property type="protein sequence ID" value="MDQ1148085.1"/>
    <property type="molecule type" value="Genomic_DNA"/>
</dbReference>
<dbReference type="PANTHER" id="PTHR39426">
    <property type="entry name" value="HOMOLOGY TO DEATH-ON-CURING PROTEIN OF PHAGE P1"/>
    <property type="match status" value="1"/>
</dbReference>